<feature type="domain" description="Killer toxin Kp4" evidence="1">
    <location>
        <begin position="26"/>
        <end position="137"/>
    </location>
</feature>
<dbReference type="OrthoDB" id="4177994at2759"/>
<evidence type="ECO:0000313" key="3">
    <source>
        <dbReference type="Proteomes" id="UP000799770"/>
    </source>
</evidence>
<dbReference type="AlphaFoldDB" id="A0A6A5ZMZ9"/>
<gene>
    <name evidence="2" type="ORF">BDV96DRAFT_683409</name>
</gene>
<dbReference type="EMBL" id="ML977313">
    <property type="protein sequence ID" value="KAF2121050.1"/>
    <property type="molecule type" value="Genomic_DNA"/>
</dbReference>
<reference evidence="2" key="1">
    <citation type="journal article" date="2020" name="Stud. Mycol.">
        <title>101 Dothideomycetes genomes: a test case for predicting lifestyles and emergence of pathogens.</title>
        <authorList>
            <person name="Haridas S."/>
            <person name="Albert R."/>
            <person name="Binder M."/>
            <person name="Bloem J."/>
            <person name="Labutti K."/>
            <person name="Salamov A."/>
            <person name="Andreopoulos B."/>
            <person name="Baker S."/>
            <person name="Barry K."/>
            <person name="Bills G."/>
            <person name="Bluhm B."/>
            <person name="Cannon C."/>
            <person name="Castanera R."/>
            <person name="Culley D."/>
            <person name="Daum C."/>
            <person name="Ezra D."/>
            <person name="Gonzalez J."/>
            <person name="Henrissat B."/>
            <person name="Kuo A."/>
            <person name="Liang C."/>
            <person name="Lipzen A."/>
            <person name="Lutzoni F."/>
            <person name="Magnuson J."/>
            <person name="Mondo S."/>
            <person name="Nolan M."/>
            <person name="Ohm R."/>
            <person name="Pangilinan J."/>
            <person name="Park H.-J."/>
            <person name="Ramirez L."/>
            <person name="Alfaro M."/>
            <person name="Sun H."/>
            <person name="Tritt A."/>
            <person name="Yoshinaga Y."/>
            <person name="Zwiers L.-H."/>
            <person name="Turgeon B."/>
            <person name="Goodwin S."/>
            <person name="Spatafora J."/>
            <person name="Crous P."/>
            <person name="Grigoriev I."/>
        </authorList>
    </citation>
    <scope>NUCLEOTIDE SEQUENCE</scope>
    <source>
        <strain evidence="2">CBS 627.86</strain>
    </source>
</reference>
<protein>
    <submittedName>
        <fullName evidence="2">Killer toxin Kp4/SMK</fullName>
    </submittedName>
</protein>
<proteinExistence type="predicted"/>
<evidence type="ECO:0000259" key="1">
    <source>
        <dbReference type="Pfam" id="PF09044"/>
    </source>
</evidence>
<dbReference type="Pfam" id="PF09044">
    <property type="entry name" value="Kp4"/>
    <property type="match status" value="1"/>
</dbReference>
<organism evidence="2 3">
    <name type="scientific">Lophiotrema nucula</name>
    <dbReference type="NCBI Taxonomy" id="690887"/>
    <lineage>
        <taxon>Eukaryota</taxon>
        <taxon>Fungi</taxon>
        <taxon>Dikarya</taxon>
        <taxon>Ascomycota</taxon>
        <taxon>Pezizomycotina</taxon>
        <taxon>Dothideomycetes</taxon>
        <taxon>Pleosporomycetidae</taxon>
        <taxon>Pleosporales</taxon>
        <taxon>Lophiotremataceae</taxon>
        <taxon>Lophiotrema</taxon>
    </lineage>
</organism>
<evidence type="ECO:0000313" key="2">
    <source>
        <dbReference type="EMBL" id="KAF2121050.1"/>
    </source>
</evidence>
<dbReference type="Gene3D" id="3.30.430.10">
    <property type="entry name" value="Killer Toxin P4, subunit A"/>
    <property type="match status" value="1"/>
</dbReference>
<accession>A0A6A5ZMZ9</accession>
<dbReference type="InterPro" id="IPR015131">
    <property type="entry name" value="Killer_tox_Kp4"/>
</dbReference>
<dbReference type="Proteomes" id="UP000799770">
    <property type="component" value="Unassembled WGS sequence"/>
</dbReference>
<dbReference type="InterPro" id="IPR011329">
    <property type="entry name" value="Killer_tox_Kp4/SMK"/>
</dbReference>
<dbReference type="GO" id="GO:0005576">
    <property type="term" value="C:extracellular region"/>
    <property type="evidence" value="ECO:0007669"/>
    <property type="project" value="InterPro"/>
</dbReference>
<sequence length="150" mass="16406">MRPEQQLETGVSLNPSRSIFPRDTNIQALGINCRGSIQCGDCSNIGRIASLVYHIADDAQYGNNQQIACSGCFWWQSTFALCIFPQNIGDRKISGKLIKDKLGALIAHNCYTCGSIPTEDNVPDNNVNNGELTVNYVLNGCNAAYKDKIC</sequence>
<dbReference type="SUPFAM" id="SSF55221">
    <property type="entry name" value="Yeast killer toxins"/>
    <property type="match status" value="1"/>
</dbReference>
<name>A0A6A5ZMZ9_9PLEO</name>
<keyword evidence="3" id="KW-1185">Reference proteome</keyword>